<accession>A0AAE9YFZ0</accession>
<organism evidence="2 3">
    <name type="scientific">Caulobacter phage TMCBR2</name>
    <dbReference type="NCBI Taxonomy" id="3025404"/>
    <lineage>
        <taxon>Viruses</taxon>
        <taxon>Duplodnaviria</taxon>
        <taxon>Heunggongvirae</taxon>
        <taxon>Uroviricota</taxon>
        <taxon>Caudoviricetes</taxon>
        <taxon>Caudoviricetes incertae sedis</taxon>
        <taxon>Kronosvirus</taxon>
        <taxon>Kronosvirus pomeria</taxon>
    </lineage>
</organism>
<keyword evidence="3" id="KW-1185">Reference proteome</keyword>
<protein>
    <submittedName>
        <fullName evidence="2">Tail fiber protein</fullName>
    </submittedName>
</protein>
<sequence length="990" mass="104646">MPMIVPMAAAAFASAVTFVSATAATISAIGGLTITAGTTLTVAGVAKLGMAAMSLYSMTRKPKAAAGSPSPIAFKADPNAYIPFVAGGPVATGGNIVHLRATGAKHKYLVYLTALSHGGPIHSYGDFTADDSVVTFGADQGEGATGTYLNRMWQRFAVGLMAGTALALTSVGSKDTPGDHGGHPAEWTGTHRLCGIAHTMLCLEADPAKYPAIPKPLWVVRGGPVYDPRKDSTVPGGSGTQRASDRTTWSTDGNQNPFLQALTFAIGHVYNGIRVGGVGMPVKGIDVQAFVYGANVADANNWKIAWVWNTGMRKWDVLATMLQAGAGQPLVRAGMLSCSVEAPRVSLDTITEADLRGDFSVTGSANTRTRKNTLIPRCKSPNHKWAVVPFGEVTGAVYVAEDGGVRRPMEVEYEAVSADDGGVQVRQLAAYDLTNLREGLVATIPCSARFLKYRAGDCLTVNAPSTLMNGQKVVVQKREFDVERRIMLLTVRSETDGKHAYALGQTDAPPPSPTLTGNDGLVIEAPDPDAWTVTPGTSTGTGPVIPTIVVTPTDPTGAHYDDPAATHVVVRYRIYGLNPDTGQPYPWVYEEYPATASRIELKGAAPGTVYEVQIAYRVRGIVGDFRSYGNVTTGDLIATSTLFLGIGPDKRPALDVIRETSALGEAALANVVNIVKNRGWAEALLFLEGKSLGTIVLDEIRPFIEGATIELQHLSLLGVASPDGSSFILDIDTVRISPTETFAQRLSNIGGRLGGAELDILHQSTLIYDLQTGKANVSDLTFLSLQVSGQSANITQLFNITYAQGQIIDASATLAINVNNQITGYKVNGVTREFDILASVFRVWDGVSAVPMFAVDGSGAYVAGSKVRTDSLQNNAVTVPDIQVASWTMGGTGGEQLILAGGVSMARAGFVRASASVAQHFPSGDRNWSFRLEIAGQNAYQCYGANGQDSVPLSGAVYVGAGYTPVYLWWNGQSSVNIDYRALEVLGVMK</sequence>
<proteinExistence type="predicted"/>
<evidence type="ECO:0000256" key="1">
    <source>
        <dbReference type="SAM" id="MobiDB-lite"/>
    </source>
</evidence>
<evidence type="ECO:0000313" key="3">
    <source>
        <dbReference type="Proteomes" id="UP001218377"/>
    </source>
</evidence>
<reference evidence="2 3" key="1">
    <citation type="submission" date="2023-01" db="EMBL/GenBank/DDBJ databases">
        <title>New species of Caulobacter bacteriophages in the Kronosvirus genus.</title>
        <authorList>
            <person name="Mohammadi T."/>
            <person name="Millwood A."/>
            <person name="Ely B."/>
        </authorList>
    </citation>
    <scope>NUCLEOTIDE SEQUENCE [LARGE SCALE GENOMIC DNA]</scope>
    <source>
        <strain evidence="2 3">TMCBR2</strain>
    </source>
</reference>
<feature type="compositionally biased region" description="Polar residues" evidence="1">
    <location>
        <begin position="240"/>
        <end position="252"/>
    </location>
</feature>
<feature type="region of interest" description="Disordered" evidence="1">
    <location>
        <begin position="229"/>
        <end position="252"/>
    </location>
</feature>
<name>A0AAE9YFZ0_9CAUD</name>
<evidence type="ECO:0000313" key="2">
    <source>
        <dbReference type="EMBL" id="WCS66504.1"/>
    </source>
</evidence>
<dbReference type="Proteomes" id="UP001218377">
    <property type="component" value="Segment"/>
</dbReference>
<gene>
    <name evidence="2" type="ORF">TMCBR2_gp019</name>
</gene>
<dbReference type="EMBL" id="OQ269668">
    <property type="protein sequence ID" value="WCS66504.1"/>
    <property type="molecule type" value="Genomic_DNA"/>
</dbReference>